<feature type="non-terminal residue" evidence="2">
    <location>
        <position position="190"/>
    </location>
</feature>
<feature type="compositionally biased region" description="Polar residues" evidence="1">
    <location>
        <begin position="180"/>
        <end position="190"/>
    </location>
</feature>
<reference evidence="2 3" key="1">
    <citation type="submission" date="2020-02" db="EMBL/GenBank/DDBJ databases">
        <authorList>
            <person name="Ferguson B K."/>
        </authorList>
    </citation>
    <scope>NUCLEOTIDE SEQUENCE [LARGE SCALE GENOMIC DNA]</scope>
</reference>
<feature type="non-terminal residue" evidence="2">
    <location>
        <position position="1"/>
    </location>
</feature>
<keyword evidence="3" id="KW-1185">Reference proteome</keyword>
<evidence type="ECO:0000313" key="2">
    <source>
        <dbReference type="EMBL" id="CAB0003444.1"/>
    </source>
</evidence>
<name>A0A6H5GI56_9HEMI</name>
<organism evidence="2 3">
    <name type="scientific">Nesidiocoris tenuis</name>
    <dbReference type="NCBI Taxonomy" id="355587"/>
    <lineage>
        <taxon>Eukaryota</taxon>
        <taxon>Metazoa</taxon>
        <taxon>Ecdysozoa</taxon>
        <taxon>Arthropoda</taxon>
        <taxon>Hexapoda</taxon>
        <taxon>Insecta</taxon>
        <taxon>Pterygota</taxon>
        <taxon>Neoptera</taxon>
        <taxon>Paraneoptera</taxon>
        <taxon>Hemiptera</taxon>
        <taxon>Heteroptera</taxon>
        <taxon>Panheteroptera</taxon>
        <taxon>Cimicomorpha</taxon>
        <taxon>Miridae</taxon>
        <taxon>Dicyphina</taxon>
        <taxon>Nesidiocoris</taxon>
    </lineage>
</organism>
<sequence length="190" mass="21580">KLLTERCKDRTSMAAHLSEFPAVLLRCDPAYRDAIASDAWILLPKALVEASNRHQHFAQDKSRSDARTSAMFRFVRQWAKFHKRSSPRALRPTLFDETMNLLATVDDSTTVIDSRSTNLQCILSNATTIFEIPIARFLASYLEIESLPEQVSRLTKYTRLSIPDEAQRGVSARKNKDSENTMGYHSLTTT</sequence>
<dbReference type="AlphaFoldDB" id="A0A6H5GI56"/>
<protein>
    <submittedName>
        <fullName evidence="2">Uncharacterized protein</fullName>
    </submittedName>
</protein>
<proteinExistence type="predicted"/>
<gene>
    <name evidence="2" type="ORF">NTEN_LOCUS8973</name>
</gene>
<feature type="region of interest" description="Disordered" evidence="1">
    <location>
        <begin position="168"/>
        <end position="190"/>
    </location>
</feature>
<evidence type="ECO:0000256" key="1">
    <source>
        <dbReference type="SAM" id="MobiDB-lite"/>
    </source>
</evidence>
<accession>A0A6H5GI56</accession>
<dbReference type="Proteomes" id="UP000479000">
    <property type="component" value="Unassembled WGS sequence"/>
</dbReference>
<evidence type="ECO:0000313" key="3">
    <source>
        <dbReference type="Proteomes" id="UP000479000"/>
    </source>
</evidence>
<dbReference type="EMBL" id="CADCXU010013493">
    <property type="protein sequence ID" value="CAB0003444.1"/>
    <property type="molecule type" value="Genomic_DNA"/>
</dbReference>